<dbReference type="Pfam" id="PF14226">
    <property type="entry name" value="DIOX_N"/>
    <property type="match status" value="1"/>
</dbReference>
<dbReference type="InterPro" id="IPR026992">
    <property type="entry name" value="DIOX_N"/>
</dbReference>
<evidence type="ECO:0000313" key="8">
    <source>
        <dbReference type="EMBL" id="KAK9147489.1"/>
    </source>
</evidence>
<dbReference type="Pfam" id="PF03171">
    <property type="entry name" value="2OG-FeII_Oxy"/>
    <property type="match status" value="1"/>
</dbReference>
<feature type="domain" description="Fe2OG dioxygenase" evidence="7">
    <location>
        <begin position="204"/>
        <end position="304"/>
    </location>
</feature>
<evidence type="ECO:0000313" key="9">
    <source>
        <dbReference type="Proteomes" id="UP001419268"/>
    </source>
</evidence>
<evidence type="ECO:0000256" key="5">
    <source>
        <dbReference type="ARBA" id="ARBA00023004"/>
    </source>
</evidence>
<evidence type="ECO:0000256" key="4">
    <source>
        <dbReference type="ARBA" id="ARBA00023002"/>
    </source>
</evidence>
<name>A0AAP0PM16_9MAGN</name>
<keyword evidence="3 6" id="KW-0479">Metal-binding</keyword>
<dbReference type="InterPro" id="IPR044861">
    <property type="entry name" value="IPNS-like_FE2OG_OXY"/>
</dbReference>
<evidence type="ECO:0000256" key="6">
    <source>
        <dbReference type="RuleBase" id="RU003682"/>
    </source>
</evidence>
<dbReference type="AlphaFoldDB" id="A0AAP0PM16"/>
<dbReference type="GO" id="GO:0097295">
    <property type="term" value="P:morphine biosynthetic process"/>
    <property type="evidence" value="ECO:0007669"/>
    <property type="project" value="UniProtKB-ARBA"/>
</dbReference>
<comment type="similarity">
    <text evidence="2 6">Belongs to the iron/ascorbate-dependent oxidoreductase family.</text>
</comment>
<comment type="cofactor">
    <cofactor evidence="1">
        <name>Fe cation</name>
        <dbReference type="ChEBI" id="CHEBI:24875"/>
    </cofactor>
</comment>
<dbReference type="Proteomes" id="UP001419268">
    <property type="component" value="Unassembled WGS sequence"/>
</dbReference>
<reference evidence="8 9" key="1">
    <citation type="submission" date="2024-01" db="EMBL/GenBank/DDBJ databases">
        <title>Genome assemblies of Stephania.</title>
        <authorList>
            <person name="Yang L."/>
        </authorList>
    </citation>
    <scope>NUCLEOTIDE SEQUENCE [LARGE SCALE GENOMIC DNA]</scope>
    <source>
        <strain evidence="8">JXDWG</strain>
        <tissue evidence="8">Leaf</tissue>
    </source>
</reference>
<evidence type="ECO:0000256" key="2">
    <source>
        <dbReference type="ARBA" id="ARBA00008056"/>
    </source>
</evidence>
<dbReference type="GO" id="GO:0016706">
    <property type="term" value="F:2-oxoglutarate-dependent dioxygenase activity"/>
    <property type="evidence" value="ECO:0007669"/>
    <property type="project" value="UniProtKB-ARBA"/>
</dbReference>
<dbReference type="InterPro" id="IPR027443">
    <property type="entry name" value="IPNS-like_sf"/>
</dbReference>
<gene>
    <name evidence="8" type="ORF">Scep_006246</name>
</gene>
<dbReference type="GO" id="GO:0046872">
    <property type="term" value="F:metal ion binding"/>
    <property type="evidence" value="ECO:0007669"/>
    <property type="project" value="UniProtKB-KW"/>
</dbReference>
<dbReference type="PANTHER" id="PTHR47991">
    <property type="entry name" value="OXOGLUTARATE/IRON-DEPENDENT DIOXYGENASE"/>
    <property type="match status" value="1"/>
</dbReference>
<protein>
    <recommendedName>
        <fullName evidence="7">Fe2OG dioxygenase domain-containing protein</fullName>
    </recommendedName>
</protein>
<dbReference type="FunFam" id="2.60.120.330:FF:000001">
    <property type="entry name" value="Protein SRG1"/>
    <property type="match status" value="1"/>
</dbReference>
<dbReference type="EMBL" id="JBBNAG010000003">
    <property type="protein sequence ID" value="KAK9147489.1"/>
    <property type="molecule type" value="Genomic_DNA"/>
</dbReference>
<keyword evidence="5 6" id="KW-0408">Iron</keyword>
<accession>A0AAP0PM16</accession>
<proteinExistence type="inferred from homology"/>
<dbReference type="InterPro" id="IPR050295">
    <property type="entry name" value="Plant_2OG-oxidoreductases"/>
</dbReference>
<comment type="caution">
    <text evidence="8">The sequence shown here is derived from an EMBL/GenBank/DDBJ whole genome shotgun (WGS) entry which is preliminary data.</text>
</comment>
<evidence type="ECO:0000259" key="7">
    <source>
        <dbReference type="PROSITE" id="PS51471"/>
    </source>
</evidence>
<sequence length="355" mass="40552">MATKPTTSVPLAVDNVQALASNTSLKAIPPRYIRPQLSTDQENNHRAPHHQIPVIDLNKLTHQQFSPQEMAKYHQACQDWGFFQLVNHGVAEEEMIRDVSGFFELPLEVKRDGCSQDAARMEGYGQSFVFSEEQKLDWGDMLFLYTRPVLSRNLNHWPALPLSFRETVSNYSLEMERIKTLLLGMMAKNLGIDEEKFINMFSDGTQTMRMNYYPPCLEPSKVLGISPHSDATGLTILLQINEVNGLQIRHDGRWIPVQMLPKALLINIGDVLEIVSNGRYKSIEHRVVVNTEKERMSVATFHEMNRNVAIKPLSELILEGEVEQYKSIHAEEFVKLLSSHRLDGKNLLDLMKLNK</sequence>
<keyword evidence="4 6" id="KW-0560">Oxidoreductase</keyword>
<dbReference type="InterPro" id="IPR005123">
    <property type="entry name" value="Oxoglu/Fe-dep_dioxygenase_dom"/>
</dbReference>
<dbReference type="Gene3D" id="2.60.120.330">
    <property type="entry name" value="B-lactam Antibiotic, Isopenicillin N Synthase, Chain"/>
    <property type="match status" value="1"/>
</dbReference>
<keyword evidence="9" id="KW-1185">Reference proteome</keyword>
<evidence type="ECO:0000256" key="3">
    <source>
        <dbReference type="ARBA" id="ARBA00022723"/>
    </source>
</evidence>
<organism evidence="8 9">
    <name type="scientific">Stephania cephalantha</name>
    <dbReference type="NCBI Taxonomy" id="152367"/>
    <lineage>
        <taxon>Eukaryota</taxon>
        <taxon>Viridiplantae</taxon>
        <taxon>Streptophyta</taxon>
        <taxon>Embryophyta</taxon>
        <taxon>Tracheophyta</taxon>
        <taxon>Spermatophyta</taxon>
        <taxon>Magnoliopsida</taxon>
        <taxon>Ranunculales</taxon>
        <taxon>Menispermaceae</taxon>
        <taxon>Menispermoideae</taxon>
        <taxon>Cissampelideae</taxon>
        <taxon>Stephania</taxon>
    </lineage>
</organism>
<evidence type="ECO:0000256" key="1">
    <source>
        <dbReference type="ARBA" id="ARBA00001962"/>
    </source>
</evidence>
<dbReference type="SUPFAM" id="SSF51197">
    <property type="entry name" value="Clavaminate synthase-like"/>
    <property type="match status" value="1"/>
</dbReference>
<dbReference type="PROSITE" id="PS51471">
    <property type="entry name" value="FE2OG_OXY"/>
    <property type="match status" value="1"/>
</dbReference>